<feature type="region of interest" description="Disordered" evidence="2">
    <location>
        <begin position="387"/>
        <end position="408"/>
    </location>
</feature>
<dbReference type="EMBL" id="JAUYZG010000003">
    <property type="protein sequence ID" value="KAK2911688.1"/>
    <property type="molecule type" value="Genomic_DNA"/>
</dbReference>
<organism evidence="3 4">
    <name type="scientific">Cirrhinus molitorella</name>
    <name type="common">mud carp</name>
    <dbReference type="NCBI Taxonomy" id="172907"/>
    <lineage>
        <taxon>Eukaryota</taxon>
        <taxon>Metazoa</taxon>
        <taxon>Chordata</taxon>
        <taxon>Craniata</taxon>
        <taxon>Vertebrata</taxon>
        <taxon>Euteleostomi</taxon>
        <taxon>Actinopterygii</taxon>
        <taxon>Neopterygii</taxon>
        <taxon>Teleostei</taxon>
        <taxon>Ostariophysi</taxon>
        <taxon>Cypriniformes</taxon>
        <taxon>Cyprinidae</taxon>
        <taxon>Labeoninae</taxon>
        <taxon>Labeonini</taxon>
        <taxon>Cirrhinus</taxon>
    </lineage>
</organism>
<dbReference type="AlphaFoldDB" id="A0AA88U4W8"/>
<sequence>MSFKNGQAENIKFPWFKERLKTKYLRDLRQKQQLSGSLDSRKWRFLSPGLDDFRDGYPTAHKELFTQCKSGPFPAVFGMPNHACSVKFPQKRLSKNQVCYSKQNPQRQAQREFIDAVEYKLKQHPLALYPHLESGMRPELFDQVLSVLDPDMCMKGELSITSPTKKMEHLDESRAQCEISTLETINPSINIKPQKEKCKETRPRNPYKWQKLKETLGVEDQTASVKPLHSVSQEDDKQIITKLFCEWITSLGGETSDLTESTILDLFKSDYEKKPSLTLLNKIDPNQTPTAKLCSSVEKHHKDHSIKELTQSCLCLYKPKRPQPANDSLRALADITRSPDFEEQLSEKDEELKQFYGIQAFREFIINKGVRMPRLLSTVFSEDEQKNRIRGTNITGSTSSSSKGRAVH</sequence>
<keyword evidence="4" id="KW-1185">Reference proteome</keyword>
<evidence type="ECO:0000256" key="2">
    <source>
        <dbReference type="SAM" id="MobiDB-lite"/>
    </source>
</evidence>
<protein>
    <recommendedName>
        <fullName evidence="5">Protein FAM47E</fullName>
    </recommendedName>
</protein>
<reference evidence="3" key="1">
    <citation type="submission" date="2023-08" db="EMBL/GenBank/DDBJ databases">
        <title>Chromosome-level Genome Assembly of mud carp (Cirrhinus molitorella).</title>
        <authorList>
            <person name="Liu H."/>
        </authorList>
    </citation>
    <scope>NUCLEOTIDE SEQUENCE</scope>
    <source>
        <strain evidence="3">Prfri</strain>
        <tissue evidence="3">Muscle</tissue>
    </source>
</reference>
<evidence type="ECO:0000313" key="3">
    <source>
        <dbReference type="EMBL" id="KAK2911688.1"/>
    </source>
</evidence>
<evidence type="ECO:0008006" key="5">
    <source>
        <dbReference type="Google" id="ProtNLM"/>
    </source>
</evidence>
<name>A0AA88U4W8_9TELE</name>
<comment type="caution">
    <text evidence="3">The sequence shown here is derived from an EMBL/GenBank/DDBJ whole genome shotgun (WGS) entry which is preliminary data.</text>
</comment>
<feature type="compositionally biased region" description="Low complexity" evidence="2">
    <location>
        <begin position="391"/>
        <end position="408"/>
    </location>
</feature>
<dbReference type="InterPro" id="IPR032743">
    <property type="entry name" value="FAM47"/>
</dbReference>
<dbReference type="PANTHER" id="PTHR46449">
    <property type="entry name" value="ZGC:158260"/>
    <property type="match status" value="1"/>
</dbReference>
<evidence type="ECO:0000313" key="4">
    <source>
        <dbReference type="Proteomes" id="UP001187343"/>
    </source>
</evidence>
<proteinExistence type="inferred from homology"/>
<dbReference type="GO" id="GO:0045815">
    <property type="term" value="P:transcription initiation-coupled chromatin remodeling"/>
    <property type="evidence" value="ECO:0007669"/>
    <property type="project" value="TreeGrafter"/>
</dbReference>
<gene>
    <name evidence="3" type="ORF">Q8A67_003821</name>
</gene>
<dbReference type="PANTHER" id="PTHR46449:SF5">
    <property type="entry name" value="FAMILY WITH SEQUENCE SIMILARITY 47 MEMBER E"/>
    <property type="match status" value="1"/>
</dbReference>
<dbReference type="GO" id="GO:0000785">
    <property type="term" value="C:chromatin"/>
    <property type="evidence" value="ECO:0007669"/>
    <property type="project" value="TreeGrafter"/>
</dbReference>
<comment type="similarity">
    <text evidence="1">Belongs to the FAM47 family.</text>
</comment>
<evidence type="ECO:0000256" key="1">
    <source>
        <dbReference type="ARBA" id="ARBA00005277"/>
    </source>
</evidence>
<accession>A0AA88U4W8</accession>
<dbReference type="Pfam" id="PF14642">
    <property type="entry name" value="FAM47"/>
    <property type="match status" value="1"/>
</dbReference>
<dbReference type="Proteomes" id="UP001187343">
    <property type="component" value="Unassembled WGS sequence"/>
</dbReference>